<feature type="DNA-binding region" description="HMG box" evidence="3">
    <location>
        <begin position="102"/>
        <end position="171"/>
    </location>
</feature>
<proteinExistence type="predicted"/>
<evidence type="ECO:0000256" key="3">
    <source>
        <dbReference type="PROSITE-ProRule" id="PRU00267"/>
    </source>
</evidence>
<protein>
    <recommendedName>
        <fullName evidence="5">HMG box domain-containing protein</fullName>
    </recommendedName>
</protein>
<dbReference type="OrthoDB" id="6247875at2759"/>
<dbReference type="InterPro" id="IPR036910">
    <property type="entry name" value="HMG_box_dom_sf"/>
</dbReference>
<organism evidence="6 7">
    <name type="scientific">Asterophora parasitica</name>
    <dbReference type="NCBI Taxonomy" id="117018"/>
    <lineage>
        <taxon>Eukaryota</taxon>
        <taxon>Fungi</taxon>
        <taxon>Dikarya</taxon>
        <taxon>Basidiomycota</taxon>
        <taxon>Agaricomycotina</taxon>
        <taxon>Agaricomycetes</taxon>
        <taxon>Agaricomycetidae</taxon>
        <taxon>Agaricales</taxon>
        <taxon>Tricholomatineae</taxon>
        <taxon>Lyophyllaceae</taxon>
        <taxon>Asterophora</taxon>
    </lineage>
</organism>
<feature type="region of interest" description="Disordered" evidence="4">
    <location>
        <begin position="225"/>
        <end position="266"/>
    </location>
</feature>
<feature type="domain" description="HMG box" evidence="5">
    <location>
        <begin position="102"/>
        <end position="171"/>
    </location>
</feature>
<reference evidence="6" key="1">
    <citation type="submission" date="2020-07" db="EMBL/GenBank/DDBJ databases">
        <authorList>
            <person name="Nieuwenhuis M."/>
            <person name="Van De Peppel L.J.J."/>
        </authorList>
    </citation>
    <scope>NUCLEOTIDE SEQUENCE</scope>
    <source>
        <strain evidence="6">AP01</strain>
        <tissue evidence="6">Mycelium</tissue>
    </source>
</reference>
<dbReference type="PROSITE" id="PS50118">
    <property type="entry name" value="HMG_BOX_2"/>
    <property type="match status" value="1"/>
</dbReference>
<evidence type="ECO:0000256" key="1">
    <source>
        <dbReference type="ARBA" id="ARBA00023125"/>
    </source>
</evidence>
<reference evidence="6" key="2">
    <citation type="submission" date="2021-10" db="EMBL/GenBank/DDBJ databases">
        <title>Phylogenomics reveals ancestral predisposition of the termite-cultivated fungus Termitomyces towards a domesticated lifestyle.</title>
        <authorList>
            <person name="Auxier B."/>
            <person name="Grum-Grzhimaylo A."/>
            <person name="Cardenas M.E."/>
            <person name="Lodge J.D."/>
            <person name="Laessoe T."/>
            <person name="Pedersen O."/>
            <person name="Smith M.E."/>
            <person name="Kuyper T.W."/>
            <person name="Franco-Molano E.A."/>
            <person name="Baroni T.J."/>
            <person name="Aanen D.K."/>
        </authorList>
    </citation>
    <scope>NUCLEOTIDE SEQUENCE</scope>
    <source>
        <strain evidence="6">AP01</strain>
        <tissue evidence="6">Mycelium</tissue>
    </source>
</reference>
<dbReference type="GO" id="GO:0005634">
    <property type="term" value="C:nucleus"/>
    <property type="evidence" value="ECO:0007669"/>
    <property type="project" value="UniProtKB-UniRule"/>
</dbReference>
<dbReference type="GO" id="GO:0000978">
    <property type="term" value="F:RNA polymerase II cis-regulatory region sequence-specific DNA binding"/>
    <property type="evidence" value="ECO:0007669"/>
    <property type="project" value="TreeGrafter"/>
</dbReference>
<evidence type="ECO:0000259" key="5">
    <source>
        <dbReference type="PROSITE" id="PS50118"/>
    </source>
</evidence>
<dbReference type="InterPro" id="IPR009071">
    <property type="entry name" value="HMG_box_dom"/>
</dbReference>
<feature type="region of interest" description="Disordered" evidence="4">
    <location>
        <begin position="61"/>
        <end position="102"/>
    </location>
</feature>
<dbReference type="SUPFAM" id="SSF47095">
    <property type="entry name" value="HMG-box"/>
    <property type="match status" value="1"/>
</dbReference>
<evidence type="ECO:0000256" key="2">
    <source>
        <dbReference type="ARBA" id="ARBA00023242"/>
    </source>
</evidence>
<comment type="caution">
    <text evidence="6">The sequence shown here is derived from an EMBL/GenBank/DDBJ whole genome shotgun (WGS) entry which is preliminary data.</text>
</comment>
<name>A0A9P7G2P3_9AGAR</name>
<evidence type="ECO:0000256" key="4">
    <source>
        <dbReference type="SAM" id="MobiDB-lite"/>
    </source>
</evidence>
<evidence type="ECO:0000313" key="6">
    <source>
        <dbReference type="EMBL" id="KAG5642503.1"/>
    </source>
</evidence>
<dbReference type="PANTHER" id="PTHR45789:SF2">
    <property type="entry name" value="FI18025P1"/>
    <property type="match status" value="1"/>
</dbReference>
<keyword evidence="1 3" id="KW-0238">DNA-binding</keyword>
<evidence type="ECO:0000313" key="7">
    <source>
        <dbReference type="Proteomes" id="UP000775547"/>
    </source>
</evidence>
<sequence>MLRLQTNPSQLQANNLSTGQFLQFHCANNPDYALTGVPLSTHALIPDQDLSPAEFDTTVYQYSEGPSSSDSLPPSPLHGEGPAPSSLRAKKPMTRLRSGNRVPRPRNAFMIFRSEFWADSKISKTVERDHRHISRIIGHCWNQLPEDEKDVWRRKAEEEKVEHAKRYPGYRFSPNTRTKQVVRRNVKRNGEDELLRCKQVAELLLAGKAGKELDVAVKTIDTSLGREISPPASSKKAENMTSDAKGSPAFRSPLLPPADAESTAPHYSCHTTSCSEIFDYQPAHTTTPHQESWTLQYPTSQQESPYATQYISTHQQSNTWTSSQGYDGVVTSTDAYHGAHAVDANYQQTFPRSSAFSIEFVNPFDYPLRPSAVAHGSIALPQGQTPLDPLHWDLSRVN</sequence>
<dbReference type="PANTHER" id="PTHR45789">
    <property type="entry name" value="FI18025P1"/>
    <property type="match status" value="1"/>
</dbReference>
<dbReference type="Gene3D" id="1.10.30.10">
    <property type="entry name" value="High mobility group box domain"/>
    <property type="match status" value="1"/>
</dbReference>
<accession>A0A9P7G2P3</accession>
<dbReference type="EMBL" id="JABCKV010000180">
    <property type="protein sequence ID" value="KAG5642503.1"/>
    <property type="molecule type" value="Genomic_DNA"/>
</dbReference>
<dbReference type="Pfam" id="PF00505">
    <property type="entry name" value="HMG_box"/>
    <property type="match status" value="1"/>
</dbReference>
<keyword evidence="7" id="KW-1185">Reference proteome</keyword>
<dbReference type="CDD" id="cd01389">
    <property type="entry name" value="HMG-box_ROX1-like"/>
    <property type="match status" value="1"/>
</dbReference>
<dbReference type="InterPro" id="IPR051356">
    <property type="entry name" value="SOX/SOX-like_TF"/>
</dbReference>
<keyword evidence="2 3" id="KW-0539">Nucleus</keyword>
<dbReference type="AlphaFoldDB" id="A0A9P7G2P3"/>
<dbReference type="GO" id="GO:0000981">
    <property type="term" value="F:DNA-binding transcription factor activity, RNA polymerase II-specific"/>
    <property type="evidence" value="ECO:0007669"/>
    <property type="project" value="TreeGrafter"/>
</dbReference>
<gene>
    <name evidence="6" type="ORF">DXG03_002700</name>
</gene>
<dbReference type="Proteomes" id="UP000775547">
    <property type="component" value="Unassembled WGS sequence"/>
</dbReference>
<dbReference type="SMART" id="SM00398">
    <property type="entry name" value="HMG"/>
    <property type="match status" value="1"/>
</dbReference>